<keyword evidence="3" id="KW-0862">Zinc</keyword>
<feature type="non-terminal residue" evidence="6">
    <location>
        <position position="1"/>
    </location>
</feature>
<name>A0A5J9UTQ6_9POAL</name>
<evidence type="ECO:0000256" key="2">
    <source>
        <dbReference type="ARBA" id="ARBA00022771"/>
    </source>
</evidence>
<evidence type="ECO:0000259" key="5">
    <source>
        <dbReference type="PROSITE" id="PS50089"/>
    </source>
</evidence>
<keyword evidence="2 4" id="KW-0863">Zinc-finger</keyword>
<dbReference type="PANTHER" id="PTHR45931">
    <property type="entry name" value="SI:CH211-59O9.10"/>
    <property type="match status" value="1"/>
</dbReference>
<dbReference type="GO" id="GO:0061630">
    <property type="term" value="F:ubiquitin protein ligase activity"/>
    <property type="evidence" value="ECO:0007669"/>
    <property type="project" value="TreeGrafter"/>
</dbReference>
<dbReference type="SMART" id="SM00184">
    <property type="entry name" value="RING"/>
    <property type="match status" value="1"/>
</dbReference>
<evidence type="ECO:0000256" key="4">
    <source>
        <dbReference type="PROSITE-ProRule" id="PRU00175"/>
    </source>
</evidence>
<dbReference type="EMBL" id="RWGY01000013">
    <property type="protein sequence ID" value="TVU27006.1"/>
    <property type="molecule type" value="Genomic_DNA"/>
</dbReference>
<dbReference type="Gene3D" id="3.30.40.10">
    <property type="entry name" value="Zinc/RING finger domain, C3HC4 (zinc finger)"/>
    <property type="match status" value="1"/>
</dbReference>
<dbReference type="Pfam" id="PF13639">
    <property type="entry name" value="zf-RING_2"/>
    <property type="match status" value="1"/>
</dbReference>
<dbReference type="InterPro" id="IPR051834">
    <property type="entry name" value="RING_finger_E3_ligase"/>
</dbReference>
<evidence type="ECO:0000313" key="7">
    <source>
        <dbReference type="Proteomes" id="UP000324897"/>
    </source>
</evidence>
<dbReference type="Gramene" id="TVU27006">
    <property type="protein sequence ID" value="TVU27006"/>
    <property type="gene ID" value="EJB05_29584"/>
</dbReference>
<comment type="caution">
    <text evidence="6">The sequence shown here is derived from an EMBL/GenBank/DDBJ whole genome shotgun (WGS) entry which is preliminary data.</text>
</comment>
<accession>A0A5J9UTQ6</accession>
<dbReference type="AlphaFoldDB" id="A0A5J9UTQ6"/>
<gene>
    <name evidence="6" type="ORF">EJB05_29584</name>
</gene>
<feature type="domain" description="RING-type" evidence="5">
    <location>
        <begin position="67"/>
        <end position="107"/>
    </location>
</feature>
<dbReference type="GO" id="GO:0006511">
    <property type="term" value="P:ubiquitin-dependent protein catabolic process"/>
    <property type="evidence" value="ECO:0007669"/>
    <property type="project" value="TreeGrafter"/>
</dbReference>
<keyword evidence="1" id="KW-0479">Metal-binding</keyword>
<proteinExistence type="predicted"/>
<evidence type="ECO:0000256" key="1">
    <source>
        <dbReference type="ARBA" id="ARBA00022723"/>
    </source>
</evidence>
<dbReference type="OrthoDB" id="21204at2759"/>
<dbReference type="GO" id="GO:0005634">
    <property type="term" value="C:nucleus"/>
    <property type="evidence" value="ECO:0007669"/>
    <property type="project" value="TreeGrafter"/>
</dbReference>
<dbReference type="PROSITE" id="PS50089">
    <property type="entry name" value="ZF_RING_2"/>
    <property type="match status" value="1"/>
</dbReference>
<dbReference type="GO" id="GO:0008270">
    <property type="term" value="F:zinc ion binding"/>
    <property type="evidence" value="ECO:0007669"/>
    <property type="project" value="UniProtKB-KW"/>
</dbReference>
<keyword evidence="7" id="KW-1185">Reference proteome</keyword>
<sequence>MGQDQILPKIKVSYTHTSSTLLARAPARVHALVKKKKRIRTSLLWWYPASVDAIADLPERSAKEGECGVCLEDFEGANVLGMMPCAHSFHEECIFKWLRRSHVCPLCLFPLRCPRKRK</sequence>
<organism evidence="6 7">
    <name type="scientific">Eragrostis curvula</name>
    <name type="common">weeping love grass</name>
    <dbReference type="NCBI Taxonomy" id="38414"/>
    <lineage>
        <taxon>Eukaryota</taxon>
        <taxon>Viridiplantae</taxon>
        <taxon>Streptophyta</taxon>
        <taxon>Embryophyta</taxon>
        <taxon>Tracheophyta</taxon>
        <taxon>Spermatophyta</taxon>
        <taxon>Magnoliopsida</taxon>
        <taxon>Liliopsida</taxon>
        <taxon>Poales</taxon>
        <taxon>Poaceae</taxon>
        <taxon>PACMAD clade</taxon>
        <taxon>Chloridoideae</taxon>
        <taxon>Eragrostideae</taxon>
        <taxon>Eragrostidinae</taxon>
        <taxon>Eragrostis</taxon>
    </lineage>
</organism>
<dbReference type="Proteomes" id="UP000324897">
    <property type="component" value="Chromosome 2"/>
</dbReference>
<dbReference type="InterPro" id="IPR001841">
    <property type="entry name" value="Znf_RING"/>
</dbReference>
<protein>
    <recommendedName>
        <fullName evidence="5">RING-type domain-containing protein</fullName>
    </recommendedName>
</protein>
<evidence type="ECO:0000256" key="3">
    <source>
        <dbReference type="ARBA" id="ARBA00022833"/>
    </source>
</evidence>
<evidence type="ECO:0000313" key="6">
    <source>
        <dbReference type="EMBL" id="TVU27006.1"/>
    </source>
</evidence>
<dbReference type="PANTHER" id="PTHR45931:SF23">
    <property type="entry name" value="OS12G0134500 PROTEIN"/>
    <property type="match status" value="1"/>
</dbReference>
<dbReference type="InterPro" id="IPR013083">
    <property type="entry name" value="Znf_RING/FYVE/PHD"/>
</dbReference>
<reference evidence="6 7" key="1">
    <citation type="journal article" date="2019" name="Sci. Rep.">
        <title>A high-quality genome of Eragrostis curvula grass provides insights into Poaceae evolution and supports new strategies to enhance forage quality.</title>
        <authorList>
            <person name="Carballo J."/>
            <person name="Santos B.A.C.M."/>
            <person name="Zappacosta D."/>
            <person name="Garbus I."/>
            <person name="Selva J.P."/>
            <person name="Gallo C.A."/>
            <person name="Diaz A."/>
            <person name="Albertini E."/>
            <person name="Caccamo M."/>
            <person name="Echenique V."/>
        </authorList>
    </citation>
    <scope>NUCLEOTIDE SEQUENCE [LARGE SCALE GENOMIC DNA]</scope>
    <source>
        <strain evidence="7">cv. Victoria</strain>
        <tissue evidence="6">Leaf</tissue>
    </source>
</reference>
<dbReference type="SUPFAM" id="SSF57850">
    <property type="entry name" value="RING/U-box"/>
    <property type="match status" value="1"/>
</dbReference>